<dbReference type="GO" id="GO:0008654">
    <property type="term" value="P:phospholipid biosynthetic process"/>
    <property type="evidence" value="ECO:0007669"/>
    <property type="project" value="UniProtKB-KW"/>
</dbReference>
<keyword evidence="8 12" id="KW-0472">Membrane</keyword>
<dbReference type="RefSeq" id="WP_088520830.1">
    <property type="nucleotide sequence ID" value="NZ_FYDG01000005.1"/>
</dbReference>
<evidence type="ECO:0000256" key="11">
    <source>
        <dbReference type="RuleBase" id="RU003750"/>
    </source>
</evidence>
<evidence type="ECO:0000256" key="5">
    <source>
        <dbReference type="ARBA" id="ARBA00022692"/>
    </source>
</evidence>
<comment type="similarity">
    <text evidence="2 11">Belongs to the CDP-alcohol phosphatidyltransferase class-I family.</text>
</comment>
<protein>
    <submittedName>
        <fullName evidence="13">CDP-diacylglycerol--serine O-phosphatidyltransferase</fullName>
    </submittedName>
</protein>
<evidence type="ECO:0000256" key="1">
    <source>
        <dbReference type="ARBA" id="ARBA00004141"/>
    </source>
</evidence>
<keyword evidence="4 11" id="KW-0808">Transferase</keyword>
<dbReference type="OrthoDB" id="9777147at2"/>
<dbReference type="AlphaFoldDB" id="A0A212RKF1"/>
<evidence type="ECO:0000256" key="7">
    <source>
        <dbReference type="ARBA" id="ARBA00023098"/>
    </source>
</evidence>
<dbReference type="InterPro" id="IPR048254">
    <property type="entry name" value="CDP_ALCOHOL_P_TRANSF_CS"/>
</dbReference>
<dbReference type="GO" id="GO:0016780">
    <property type="term" value="F:phosphotransferase activity, for other substituted phosphate groups"/>
    <property type="evidence" value="ECO:0007669"/>
    <property type="project" value="InterPro"/>
</dbReference>
<organism evidence="13 14">
    <name type="scientific">Rhodoblastus acidophilus</name>
    <name type="common">Rhodopseudomonas acidophila</name>
    <dbReference type="NCBI Taxonomy" id="1074"/>
    <lineage>
        <taxon>Bacteria</taxon>
        <taxon>Pseudomonadati</taxon>
        <taxon>Pseudomonadota</taxon>
        <taxon>Alphaproteobacteria</taxon>
        <taxon>Hyphomicrobiales</taxon>
        <taxon>Rhodoblastaceae</taxon>
        <taxon>Rhodoblastus</taxon>
    </lineage>
</organism>
<feature type="transmembrane region" description="Helical" evidence="12">
    <location>
        <begin position="156"/>
        <end position="178"/>
    </location>
</feature>
<evidence type="ECO:0000313" key="14">
    <source>
        <dbReference type="Proteomes" id="UP000198418"/>
    </source>
</evidence>
<evidence type="ECO:0000256" key="9">
    <source>
        <dbReference type="ARBA" id="ARBA00023209"/>
    </source>
</evidence>
<evidence type="ECO:0000256" key="12">
    <source>
        <dbReference type="SAM" id="Phobius"/>
    </source>
</evidence>
<keyword evidence="7" id="KW-0443">Lipid metabolism</keyword>
<evidence type="ECO:0000256" key="10">
    <source>
        <dbReference type="ARBA" id="ARBA00023264"/>
    </source>
</evidence>
<keyword evidence="14" id="KW-1185">Reference proteome</keyword>
<keyword evidence="10" id="KW-1208">Phospholipid metabolism</keyword>
<dbReference type="GO" id="GO:0016020">
    <property type="term" value="C:membrane"/>
    <property type="evidence" value="ECO:0007669"/>
    <property type="project" value="UniProtKB-SubCell"/>
</dbReference>
<dbReference type="PROSITE" id="PS00379">
    <property type="entry name" value="CDP_ALCOHOL_P_TRANSF"/>
    <property type="match status" value="1"/>
</dbReference>
<reference evidence="14" key="1">
    <citation type="submission" date="2017-06" db="EMBL/GenBank/DDBJ databases">
        <authorList>
            <person name="Varghese N."/>
            <person name="Submissions S."/>
        </authorList>
    </citation>
    <scope>NUCLEOTIDE SEQUENCE [LARGE SCALE GENOMIC DNA]</scope>
    <source>
        <strain evidence="14">DSM 137</strain>
    </source>
</reference>
<dbReference type="InterPro" id="IPR050324">
    <property type="entry name" value="CDP-alcohol_PTase-I"/>
</dbReference>
<dbReference type="PANTHER" id="PTHR14269">
    <property type="entry name" value="CDP-DIACYLGLYCEROL--GLYCEROL-3-PHOSPHATE 3-PHOSPHATIDYLTRANSFERASE-RELATED"/>
    <property type="match status" value="1"/>
</dbReference>
<comment type="subcellular location">
    <subcellularLocation>
        <location evidence="1">Membrane</location>
        <topology evidence="1">Multi-pass membrane protein</topology>
    </subcellularLocation>
</comment>
<keyword evidence="6 12" id="KW-1133">Transmembrane helix</keyword>
<feature type="transmembrane region" description="Helical" evidence="12">
    <location>
        <begin position="26"/>
        <end position="48"/>
    </location>
</feature>
<evidence type="ECO:0000256" key="8">
    <source>
        <dbReference type="ARBA" id="ARBA00023136"/>
    </source>
</evidence>
<feature type="transmembrane region" description="Helical" evidence="12">
    <location>
        <begin position="184"/>
        <end position="200"/>
    </location>
</feature>
<dbReference type="Gene3D" id="1.20.120.1760">
    <property type="match status" value="1"/>
</dbReference>
<evidence type="ECO:0000256" key="3">
    <source>
        <dbReference type="ARBA" id="ARBA00022516"/>
    </source>
</evidence>
<proteinExistence type="inferred from homology"/>
<evidence type="ECO:0000256" key="6">
    <source>
        <dbReference type="ARBA" id="ARBA00022989"/>
    </source>
</evidence>
<dbReference type="PANTHER" id="PTHR14269:SF61">
    <property type="entry name" value="CDP-DIACYLGLYCEROL--SERINE O-PHOSPHATIDYLTRANSFERASE"/>
    <property type="match status" value="1"/>
</dbReference>
<accession>A0A212RKF1</accession>
<dbReference type="InterPro" id="IPR043130">
    <property type="entry name" value="CDP-OH_PTrfase_TM_dom"/>
</dbReference>
<dbReference type="InterPro" id="IPR000462">
    <property type="entry name" value="CDP-OH_P_trans"/>
</dbReference>
<dbReference type="Pfam" id="PF01066">
    <property type="entry name" value="CDP-OH_P_transf"/>
    <property type="match status" value="1"/>
</dbReference>
<dbReference type="Proteomes" id="UP000198418">
    <property type="component" value="Unassembled WGS sequence"/>
</dbReference>
<evidence type="ECO:0000313" key="13">
    <source>
        <dbReference type="EMBL" id="SNB72950.1"/>
    </source>
</evidence>
<evidence type="ECO:0000256" key="2">
    <source>
        <dbReference type="ARBA" id="ARBA00010441"/>
    </source>
</evidence>
<keyword evidence="9" id="KW-0594">Phospholipid biosynthesis</keyword>
<evidence type="ECO:0000256" key="4">
    <source>
        <dbReference type="ARBA" id="ARBA00022679"/>
    </source>
</evidence>
<sequence>MSQEPQADAKPYPTRARIGPRGLRGLPLRFVIPNVVTLLALCAGLTAIRLAADGHLESAVLAIVVAAVLDGVDGRIARALKGSTRFGAELDSLADFIDFGVAPGLVLYFWSLHQLGTLGWVAVLFFAIAAALRLARFNVMIDDPDRPAWMTKFFTGMPAPAGAIVVLLPLYLHLVFGFETTPKASVLEAGYVLLVALLMASRIPHYSGKSLGRVPRDKFIFVLFVVAAALVMLAFFPMQMLIGLSLLYLGMIPASIRAYKTLAAADGAGETARKDEPDAAQVPPA</sequence>
<feature type="transmembrane region" description="Helical" evidence="12">
    <location>
        <begin position="117"/>
        <end position="135"/>
    </location>
</feature>
<keyword evidence="3" id="KW-0444">Lipid biosynthesis</keyword>
<dbReference type="EMBL" id="FYDG01000005">
    <property type="protein sequence ID" value="SNB72950.1"/>
    <property type="molecule type" value="Genomic_DNA"/>
</dbReference>
<feature type="transmembrane region" description="Helical" evidence="12">
    <location>
        <begin position="221"/>
        <end position="249"/>
    </location>
</feature>
<name>A0A212RKF1_RHOAC</name>
<gene>
    <name evidence="13" type="ORF">SAMN06265338_10538</name>
</gene>
<keyword evidence="5 12" id="KW-0812">Transmembrane</keyword>